<organism evidence="18 19">
    <name type="scientific">Actinomycetospora chlora</name>
    <dbReference type="NCBI Taxonomy" id="663608"/>
    <lineage>
        <taxon>Bacteria</taxon>
        <taxon>Bacillati</taxon>
        <taxon>Actinomycetota</taxon>
        <taxon>Actinomycetes</taxon>
        <taxon>Pseudonocardiales</taxon>
        <taxon>Pseudonocardiaceae</taxon>
        <taxon>Actinomycetospora</taxon>
    </lineage>
</organism>
<dbReference type="PIRSF" id="PIRSF000204">
    <property type="entry name" value="PNTB"/>
    <property type="match status" value="1"/>
</dbReference>
<evidence type="ECO:0000256" key="7">
    <source>
        <dbReference type="ARBA" id="ARBA00022519"/>
    </source>
</evidence>
<evidence type="ECO:0000256" key="12">
    <source>
        <dbReference type="ARBA" id="ARBA00023027"/>
    </source>
</evidence>
<dbReference type="PANTHER" id="PTHR44758:SF1">
    <property type="entry name" value="NAD(P) TRANSHYDROGENASE SUBUNIT BETA"/>
    <property type="match status" value="1"/>
</dbReference>
<feature type="transmembrane region" description="Helical" evidence="16">
    <location>
        <begin position="200"/>
        <end position="219"/>
    </location>
</feature>
<keyword evidence="12 15" id="KW-0520">NAD</keyword>
<dbReference type="SUPFAM" id="SSF52467">
    <property type="entry name" value="DHS-like NAD/FAD-binding domain"/>
    <property type="match status" value="1"/>
</dbReference>
<evidence type="ECO:0000256" key="6">
    <source>
        <dbReference type="ARBA" id="ARBA00022475"/>
    </source>
</evidence>
<evidence type="ECO:0000256" key="14">
    <source>
        <dbReference type="ARBA" id="ARBA00048202"/>
    </source>
</evidence>
<dbReference type="PANTHER" id="PTHR44758">
    <property type="entry name" value="NAD(P) TRANSHYDROGENASE SUBUNIT BETA"/>
    <property type="match status" value="1"/>
</dbReference>
<sequence>MSAEATESMATAAYIVAALLTVMSLAGLSKHETARAGVAYGIAGMAVALVATVVLAAGSLTAGAVALLAVAMVIGGGIGLWRARVVEMTGMPELIALLHSFVGLAAVLVGWNGYLEVESEGPAQTTVAPELLGIHSVEVGVGVFIGAVTFTGSIVAYGKLSGRMKSRPLTLPGKNVLNLGALVAFAALTVGFTITPSLGLMIAITAVALGLGWHLVASIGGGDMPVVVSMLNSYSGWAAAASGFLLDNTLLIVTGALVGSSGAYLSYVMCQAMNRSFLSVIAGGFGVESGTSAVVEGEHREVTADEVAEMLTDASSVVIVPGYGMAVAQAQYPVADLTRRLVDRGVDVRFGIHPVAGRLPGHMNVLLAEAKVPYDIVLEMDEINDDLASTSVVLVIGANDTVNPAAMEDPNSPIAGMPVLRVWEAKDVVVFKRSMAVGYAGVQNPLFFRENTSMIFGDAKVRVEDILKAL</sequence>
<comment type="catalytic activity">
    <reaction evidence="14 15">
        <text>NAD(+) + NADPH + H(+)(in) = NADH + NADP(+) + H(+)(out)</text>
        <dbReference type="Rhea" id="RHEA:47992"/>
        <dbReference type="ChEBI" id="CHEBI:15378"/>
        <dbReference type="ChEBI" id="CHEBI:57540"/>
        <dbReference type="ChEBI" id="CHEBI:57783"/>
        <dbReference type="ChEBI" id="CHEBI:57945"/>
        <dbReference type="ChEBI" id="CHEBI:58349"/>
        <dbReference type="EC" id="7.1.1.1"/>
    </reaction>
</comment>
<feature type="transmembrane region" description="Helical" evidence="16">
    <location>
        <begin position="94"/>
        <end position="114"/>
    </location>
</feature>
<evidence type="ECO:0000256" key="3">
    <source>
        <dbReference type="ARBA" id="ARBA00007919"/>
    </source>
</evidence>
<keyword evidence="10 15" id="KW-1278">Translocase</keyword>
<evidence type="ECO:0000256" key="5">
    <source>
        <dbReference type="ARBA" id="ARBA00014581"/>
    </source>
</evidence>
<feature type="transmembrane region" description="Helical" evidence="16">
    <location>
        <begin position="36"/>
        <end position="57"/>
    </location>
</feature>
<comment type="similarity">
    <text evidence="3 15">Belongs to the PNT beta subunit family.</text>
</comment>
<reference evidence="19" key="1">
    <citation type="journal article" date="2019" name="Int. J. Syst. Evol. Microbiol.">
        <title>The Global Catalogue of Microorganisms (GCM) 10K type strain sequencing project: providing services to taxonomists for standard genome sequencing and annotation.</title>
        <authorList>
            <consortium name="The Broad Institute Genomics Platform"/>
            <consortium name="The Broad Institute Genome Sequencing Center for Infectious Disease"/>
            <person name="Wu L."/>
            <person name="Ma J."/>
        </authorList>
    </citation>
    <scope>NUCLEOTIDE SEQUENCE [LARGE SCALE GENOMIC DNA]</scope>
    <source>
        <strain evidence="19">JCM 17979</strain>
    </source>
</reference>
<evidence type="ECO:0000256" key="4">
    <source>
        <dbReference type="ARBA" id="ARBA00012943"/>
    </source>
</evidence>
<feature type="transmembrane region" description="Helical" evidence="16">
    <location>
        <begin position="176"/>
        <end position="194"/>
    </location>
</feature>
<dbReference type="NCBIfam" id="NF006974">
    <property type="entry name" value="PRK09444.1"/>
    <property type="match status" value="1"/>
</dbReference>
<feature type="transmembrane region" description="Helical" evidence="16">
    <location>
        <begin position="251"/>
        <end position="270"/>
    </location>
</feature>
<feature type="transmembrane region" description="Helical" evidence="16">
    <location>
        <begin position="12"/>
        <end position="29"/>
    </location>
</feature>
<evidence type="ECO:0000256" key="11">
    <source>
        <dbReference type="ARBA" id="ARBA00022989"/>
    </source>
</evidence>
<comment type="subcellular location">
    <subcellularLocation>
        <location evidence="2">Cell inner membrane</location>
        <topology evidence="2">Multi-pass membrane protein</topology>
    </subcellularLocation>
</comment>
<keyword evidence="9 15" id="KW-0521">NADP</keyword>
<proteinExistence type="inferred from homology"/>
<evidence type="ECO:0000259" key="17">
    <source>
        <dbReference type="Pfam" id="PF02233"/>
    </source>
</evidence>
<comment type="caution">
    <text evidence="18">The sequence shown here is derived from an EMBL/GenBank/DDBJ whole genome shotgun (WGS) entry which is preliminary data.</text>
</comment>
<keyword evidence="8 16" id="KW-0812">Transmembrane</keyword>
<evidence type="ECO:0000256" key="1">
    <source>
        <dbReference type="ARBA" id="ARBA00003943"/>
    </source>
</evidence>
<dbReference type="InterPro" id="IPR034300">
    <property type="entry name" value="PNTB-like"/>
</dbReference>
<keyword evidence="7 15" id="KW-0997">Cell inner membrane</keyword>
<evidence type="ECO:0000256" key="16">
    <source>
        <dbReference type="SAM" id="Phobius"/>
    </source>
</evidence>
<feature type="transmembrane region" description="Helical" evidence="16">
    <location>
        <begin position="63"/>
        <end position="82"/>
    </location>
</feature>
<gene>
    <name evidence="18" type="primary">pntB</name>
    <name evidence="18" type="ORF">GCM10023200_17480</name>
</gene>
<feature type="transmembrane region" description="Helical" evidence="16">
    <location>
        <begin position="134"/>
        <end position="156"/>
    </location>
</feature>
<evidence type="ECO:0000313" key="18">
    <source>
        <dbReference type="EMBL" id="GAA4784350.1"/>
    </source>
</evidence>
<dbReference type="Proteomes" id="UP001500928">
    <property type="component" value="Unassembled WGS sequence"/>
</dbReference>
<dbReference type="InterPro" id="IPR012136">
    <property type="entry name" value="NADH_DH_b"/>
</dbReference>
<keyword evidence="19" id="KW-1185">Reference proteome</keyword>
<dbReference type="Gene3D" id="3.40.50.1220">
    <property type="entry name" value="TPP-binding domain"/>
    <property type="match status" value="1"/>
</dbReference>
<evidence type="ECO:0000256" key="13">
    <source>
        <dbReference type="ARBA" id="ARBA00023136"/>
    </source>
</evidence>
<feature type="domain" description="NADP transhydrogenase beta-like" evidence="17">
    <location>
        <begin position="11"/>
        <end position="468"/>
    </location>
</feature>
<dbReference type="EMBL" id="BAABHO010000010">
    <property type="protein sequence ID" value="GAA4784350.1"/>
    <property type="molecule type" value="Genomic_DNA"/>
</dbReference>
<evidence type="ECO:0000256" key="9">
    <source>
        <dbReference type="ARBA" id="ARBA00022857"/>
    </source>
</evidence>
<keyword evidence="13 15" id="KW-0472">Membrane</keyword>
<accession>A0ABP9ASG3</accession>
<comment type="function">
    <text evidence="1 15">The transhydrogenation between NADH and NADP is coupled to respiration and ATP hydrolysis and functions as a proton pump across the membrane.</text>
</comment>
<evidence type="ECO:0000256" key="10">
    <source>
        <dbReference type="ARBA" id="ARBA00022967"/>
    </source>
</evidence>
<keyword evidence="6 15" id="KW-1003">Cell membrane</keyword>
<name>A0ABP9ASG3_9PSEU</name>
<dbReference type="EC" id="7.1.1.1" evidence="4 15"/>
<dbReference type="InterPro" id="IPR029035">
    <property type="entry name" value="DHS-like_NAD/FAD-binding_dom"/>
</dbReference>
<dbReference type="Pfam" id="PF02233">
    <property type="entry name" value="PNTB"/>
    <property type="match status" value="1"/>
</dbReference>
<evidence type="ECO:0000256" key="2">
    <source>
        <dbReference type="ARBA" id="ARBA00004429"/>
    </source>
</evidence>
<evidence type="ECO:0000256" key="15">
    <source>
        <dbReference type="PIRNR" id="PIRNR000204"/>
    </source>
</evidence>
<evidence type="ECO:0000256" key="8">
    <source>
        <dbReference type="ARBA" id="ARBA00022692"/>
    </source>
</evidence>
<evidence type="ECO:0000313" key="19">
    <source>
        <dbReference type="Proteomes" id="UP001500928"/>
    </source>
</evidence>
<keyword evidence="11 16" id="KW-1133">Transmembrane helix</keyword>
<protein>
    <recommendedName>
        <fullName evidence="5 15">NAD(P) transhydrogenase subunit beta</fullName>
        <ecNumber evidence="4 15">7.1.1.1</ecNumber>
    </recommendedName>
    <alternativeName>
        <fullName evidence="15">Nicotinamide nucleotide transhydrogenase subunit beta</fullName>
    </alternativeName>
</protein>